<organism evidence="1">
    <name type="scientific">marine sediment metagenome</name>
    <dbReference type="NCBI Taxonomy" id="412755"/>
    <lineage>
        <taxon>unclassified sequences</taxon>
        <taxon>metagenomes</taxon>
        <taxon>ecological metagenomes</taxon>
    </lineage>
</organism>
<proteinExistence type="predicted"/>
<accession>A0A0F9HJX1</accession>
<gene>
    <name evidence="1" type="ORF">LCGC14_1694270</name>
</gene>
<dbReference type="AlphaFoldDB" id="A0A0F9HJX1"/>
<comment type="caution">
    <text evidence="1">The sequence shown here is derived from an EMBL/GenBank/DDBJ whole genome shotgun (WGS) entry which is preliminary data.</text>
</comment>
<evidence type="ECO:0000313" key="1">
    <source>
        <dbReference type="EMBL" id="KKM15616.1"/>
    </source>
</evidence>
<dbReference type="EMBL" id="LAZR01014864">
    <property type="protein sequence ID" value="KKM15616.1"/>
    <property type="molecule type" value="Genomic_DNA"/>
</dbReference>
<protein>
    <submittedName>
        <fullName evidence="1">Uncharacterized protein</fullName>
    </submittedName>
</protein>
<name>A0A0F9HJX1_9ZZZZ</name>
<sequence length="43" mass="5098">MAIDITEELNKIREEVKRKAEFEEFVKQSEIDEVFIEARDVGI</sequence>
<reference evidence="1" key="1">
    <citation type="journal article" date="2015" name="Nature">
        <title>Complex archaea that bridge the gap between prokaryotes and eukaryotes.</title>
        <authorList>
            <person name="Spang A."/>
            <person name="Saw J.H."/>
            <person name="Jorgensen S.L."/>
            <person name="Zaremba-Niedzwiedzka K."/>
            <person name="Martijn J."/>
            <person name="Lind A.E."/>
            <person name="van Eijk R."/>
            <person name="Schleper C."/>
            <person name="Guy L."/>
            <person name="Ettema T.J."/>
        </authorList>
    </citation>
    <scope>NUCLEOTIDE SEQUENCE</scope>
</reference>